<evidence type="ECO:0000313" key="1">
    <source>
        <dbReference type="EMBL" id="RCJ36261.1"/>
    </source>
</evidence>
<protein>
    <submittedName>
        <fullName evidence="1">Uncharacterized protein</fullName>
    </submittedName>
</protein>
<proteinExistence type="predicted"/>
<dbReference type="EMBL" id="LXQE01000149">
    <property type="protein sequence ID" value="RCJ36261.1"/>
    <property type="molecule type" value="Genomic_DNA"/>
</dbReference>
<comment type="caution">
    <text evidence="1">The sequence shown here is derived from an EMBL/GenBank/DDBJ whole genome shotgun (WGS) entry which is preliminary data.</text>
</comment>
<gene>
    <name evidence="1" type="ORF">A6769_16265</name>
</gene>
<dbReference type="AlphaFoldDB" id="A0A367RK42"/>
<reference evidence="1 2" key="1">
    <citation type="submission" date="2016-04" db="EMBL/GenBank/DDBJ databases">
        <authorList>
            <person name="Evans L.H."/>
            <person name="Alamgir A."/>
            <person name="Owens N."/>
            <person name="Weber N.D."/>
            <person name="Virtaneva K."/>
            <person name="Barbian K."/>
            <person name="Babar A."/>
            <person name="Rosenke K."/>
        </authorList>
    </citation>
    <scope>NUCLEOTIDE SEQUENCE [LARGE SCALE GENOMIC DNA]</scope>
    <source>
        <strain evidence="1">NIES-2108</strain>
    </source>
</reference>
<accession>A0A367RK42</accession>
<sequence>MFDELFNNLTNFILSKAQEALKELEKPLAIPEPAEPFVLIRRFTPADSTVTKGGIAIVGESWQIEAYDNNTQRFLTNSTDPLRKVILFEVAEPDVQECVLACQFNAKALNTEESIAVSLGVGRPRESGEMRTTSWGRGVSQTENFQPYKVRAYFKKEANAAKIQIIVQFESSGILQIRDIELLQAPVKSQS</sequence>
<organism evidence="1 2">
    <name type="scientific">Nostoc punctiforme NIES-2108</name>
    <dbReference type="NCBI Taxonomy" id="1356359"/>
    <lineage>
        <taxon>Bacteria</taxon>
        <taxon>Bacillati</taxon>
        <taxon>Cyanobacteriota</taxon>
        <taxon>Cyanophyceae</taxon>
        <taxon>Nostocales</taxon>
        <taxon>Nostocaceae</taxon>
        <taxon>Nostoc</taxon>
    </lineage>
</organism>
<evidence type="ECO:0000313" key="2">
    <source>
        <dbReference type="Proteomes" id="UP000252085"/>
    </source>
</evidence>
<dbReference type="Proteomes" id="UP000252085">
    <property type="component" value="Unassembled WGS sequence"/>
</dbReference>
<name>A0A367RK42_NOSPU</name>